<dbReference type="InterPro" id="IPR053226">
    <property type="entry name" value="Pyrrolopyrazine_biosynth_F"/>
</dbReference>
<proteinExistence type="predicted"/>
<sequence>MSHKPVALWAVPRSISTAFERVFVERGDFKVFHEPFSASYYYSPERRSDRFTDVEPKEEHCFAEVTNRLLAPSAKPVFFKDMAYYVSGSMTPEFVERFRNTFIIREPRAVLASFSKLWPNFTFEEAGFEELHRLFEYTVELGQEPVVVDAADLSEDPETIVAAYCERIGVPFIPDALTWEPREVPEWEMWDEWHEDAQKSTGIGKLSREEVELSDELEEIARRCLPYYEAMHAKRIRV</sequence>
<evidence type="ECO:0000313" key="1">
    <source>
        <dbReference type="EMBL" id="CAA9422013.1"/>
    </source>
</evidence>
<dbReference type="AlphaFoldDB" id="A0A6J4PTP9"/>
<dbReference type="PANTHER" id="PTHR48419">
    <property type="entry name" value="SULFOTRANSFERASE DOMAIN-CONTAINING PROTEIN"/>
    <property type="match status" value="1"/>
</dbReference>
<dbReference type="PANTHER" id="PTHR48419:SF1">
    <property type="entry name" value="SULFOTRANSFERASE DOMAIN-CONTAINING PROTEIN"/>
    <property type="match status" value="1"/>
</dbReference>
<organism evidence="1">
    <name type="scientific">uncultured Rubrobacteraceae bacterium</name>
    <dbReference type="NCBI Taxonomy" id="349277"/>
    <lineage>
        <taxon>Bacteria</taxon>
        <taxon>Bacillati</taxon>
        <taxon>Actinomycetota</taxon>
        <taxon>Rubrobacteria</taxon>
        <taxon>Rubrobacterales</taxon>
        <taxon>Rubrobacteraceae</taxon>
        <taxon>environmental samples</taxon>
    </lineage>
</organism>
<dbReference type="SUPFAM" id="SSF52540">
    <property type="entry name" value="P-loop containing nucleoside triphosphate hydrolases"/>
    <property type="match status" value="1"/>
</dbReference>
<reference evidence="1" key="1">
    <citation type="submission" date="2020-02" db="EMBL/GenBank/DDBJ databases">
        <authorList>
            <person name="Meier V. D."/>
        </authorList>
    </citation>
    <scope>NUCLEOTIDE SEQUENCE</scope>
    <source>
        <strain evidence="1">AVDCRST_MAG37</strain>
    </source>
</reference>
<gene>
    <name evidence="1" type="ORF">AVDCRST_MAG37-6</name>
</gene>
<dbReference type="EMBL" id="CADCVD010000002">
    <property type="protein sequence ID" value="CAA9422013.1"/>
    <property type="molecule type" value="Genomic_DNA"/>
</dbReference>
<dbReference type="Gene3D" id="3.40.50.300">
    <property type="entry name" value="P-loop containing nucleotide triphosphate hydrolases"/>
    <property type="match status" value="1"/>
</dbReference>
<accession>A0A6J4PTP9</accession>
<protein>
    <submittedName>
        <fullName evidence="1">Similarity</fullName>
    </submittedName>
</protein>
<dbReference type="InterPro" id="IPR027417">
    <property type="entry name" value="P-loop_NTPase"/>
</dbReference>
<name>A0A6J4PTP9_9ACTN</name>
<dbReference type="Pfam" id="PF19798">
    <property type="entry name" value="Sulfotransfer_5"/>
    <property type="match status" value="1"/>
</dbReference>